<dbReference type="InterPro" id="IPR036249">
    <property type="entry name" value="Thioredoxin-like_sf"/>
</dbReference>
<dbReference type="AlphaFoldDB" id="A0A972VYL1"/>
<evidence type="ECO:0000313" key="2">
    <source>
        <dbReference type="EMBL" id="NQV66663.1"/>
    </source>
</evidence>
<accession>A0A972VYL1</accession>
<dbReference type="InterPro" id="IPR004045">
    <property type="entry name" value="Glutathione_S-Trfase_N"/>
</dbReference>
<evidence type="ECO:0000313" key="3">
    <source>
        <dbReference type="Proteomes" id="UP000754644"/>
    </source>
</evidence>
<name>A0A972VYL1_9GAMM</name>
<dbReference type="PANTHER" id="PTHR12289">
    <property type="entry name" value="METAXIN RELATED"/>
    <property type="match status" value="1"/>
</dbReference>
<dbReference type="EMBL" id="JABMOJ010000558">
    <property type="protein sequence ID" value="NQV66663.1"/>
    <property type="molecule type" value="Genomic_DNA"/>
</dbReference>
<dbReference type="Pfam" id="PF13410">
    <property type="entry name" value="GST_C_2"/>
    <property type="match status" value="1"/>
</dbReference>
<dbReference type="InterPro" id="IPR050931">
    <property type="entry name" value="Mito_Protein_Transport_Metaxin"/>
</dbReference>
<dbReference type="GO" id="GO:0005737">
    <property type="term" value="C:cytoplasm"/>
    <property type="evidence" value="ECO:0007669"/>
    <property type="project" value="TreeGrafter"/>
</dbReference>
<dbReference type="PANTHER" id="PTHR12289:SF67">
    <property type="match status" value="1"/>
</dbReference>
<reference evidence="2" key="1">
    <citation type="submission" date="2020-05" db="EMBL/GenBank/DDBJ databases">
        <title>Sulfur intermediates as new biogeochemical hubs in an aquatic model microbial ecosystem.</title>
        <authorList>
            <person name="Vigneron A."/>
        </authorList>
    </citation>
    <scope>NUCLEOTIDE SEQUENCE</scope>
    <source>
        <strain evidence="2">Bin.250</strain>
    </source>
</reference>
<feature type="domain" description="GST N-terminal" evidence="1">
    <location>
        <begin position="17"/>
        <end position="91"/>
    </location>
</feature>
<organism evidence="2 3">
    <name type="scientific">SAR86 cluster bacterium</name>
    <dbReference type="NCBI Taxonomy" id="2030880"/>
    <lineage>
        <taxon>Bacteria</taxon>
        <taxon>Pseudomonadati</taxon>
        <taxon>Pseudomonadota</taxon>
        <taxon>Gammaproteobacteria</taxon>
        <taxon>SAR86 cluster</taxon>
    </lineage>
</organism>
<sequence>MSQTKHKPLPTPLKFKGAPGSPYTRKMLAYLRFRQIPYELMIGDPESQFGLPKPKVSLLPTFYLPDNKGQMQAVVDSTPLIRRFERSFKGRETIPNHPVLGFLNYLIEDYADEWLTKAMFHYRWYYAPDIKQAGAILPRWRGLQLPDAELEKRAQFVAERQISRLYVVGSNDLTAPVIEASYHRFLSIFDRILQQQPFVFGGRPASADFGLYAQLTQLARFDPTPMAICLDEAPRVFAWTDVVDDLSGQAAGADDWMSTQDTGVLSELLAEIGRVYVPALLANAKALASGEKQMKTTIDGQPWEQPAFPYQGRCLQWVRDAYHELGPLEQQEVDTILRGTGCEALLAVKK</sequence>
<proteinExistence type="predicted"/>
<dbReference type="Gene3D" id="1.20.1050.10">
    <property type="match status" value="1"/>
</dbReference>
<dbReference type="InterPro" id="IPR036282">
    <property type="entry name" value="Glutathione-S-Trfase_C_sf"/>
</dbReference>
<comment type="caution">
    <text evidence="2">The sequence shown here is derived from an EMBL/GenBank/DDBJ whole genome shotgun (WGS) entry which is preliminary data.</text>
</comment>
<gene>
    <name evidence="2" type="ORF">HQ497_14995</name>
</gene>
<dbReference type="SUPFAM" id="SSF52833">
    <property type="entry name" value="Thioredoxin-like"/>
    <property type="match status" value="1"/>
</dbReference>
<dbReference type="Pfam" id="PF13417">
    <property type="entry name" value="GST_N_3"/>
    <property type="match status" value="1"/>
</dbReference>
<dbReference type="SUPFAM" id="SSF47616">
    <property type="entry name" value="GST C-terminal domain-like"/>
    <property type="match status" value="1"/>
</dbReference>
<protein>
    <submittedName>
        <fullName evidence="2">Glutathione S-transferase C-terminal domain-containing protein</fullName>
    </submittedName>
</protein>
<evidence type="ECO:0000259" key="1">
    <source>
        <dbReference type="Pfam" id="PF13417"/>
    </source>
</evidence>
<dbReference type="Proteomes" id="UP000754644">
    <property type="component" value="Unassembled WGS sequence"/>
</dbReference>